<keyword evidence="2" id="KW-0472">Membrane</keyword>
<evidence type="ECO:0000313" key="3">
    <source>
        <dbReference type="EMBL" id="MEA3570640.1"/>
    </source>
</evidence>
<sequence>MIVWINGIMIVLLLGLTTALIYFRMSGQKAEKPPQERTFTIEALTAFVMQTLHDLTSGNLHDLGLSEEEFRRRKSKRAELKKALRGCTSGDIRDKAYVKQYLADLLVQQYRVNETNIDRVIPFDAPYELSPQDQFEILLYLYKKRYRYDALGELIRKYKLDRPKLGIEDGQTESYRITAEEIHEIYKKEARRLHFDDKLSIVVQRIYQMYKGFSVVDEIRDMKIDGVSGGVSGLPPSVWEGEWEFQADSLLREVPKSHDSVWVFYKGKSIHFSFLSFGSEQELKRVCQNIYKYNYPGQLSESNGYKVNEMADGSRVVVLRPRFSESWAFFLRKFDVQSATLEQLIRDQNAELPIRLIQYLVKGARITAITGAQGSGKTTLLMAMVRYIPATYTIRVQEMNFELNLRKIYKDRNILSFRETETISGQEGLDIQKKTDGTVNILGEVATDPVAAWMIQMAQVASLFTLFTHHAKTLRDLVFSLRNSLLKTGVFQNEKIAEQQVISVLNFDIHWKRDMNGHRYIERITECVPLDQEKAYPVHFRQGEKLEDKMAAFMETAVEFFQRSTDRKLYEERNVIEFQNGAYVAIHPISAQNANEMREQMSDADRIAFEAFLAENWRERYGT</sequence>
<evidence type="ECO:0000256" key="1">
    <source>
        <dbReference type="ARBA" id="ARBA00006611"/>
    </source>
</evidence>
<dbReference type="InterPro" id="IPR027417">
    <property type="entry name" value="P-loop_NTPase"/>
</dbReference>
<dbReference type="Proteomes" id="UP001292216">
    <property type="component" value="Unassembled WGS sequence"/>
</dbReference>
<name>A0ABU5PL80_9BACL</name>
<accession>A0ABU5PL80</accession>
<dbReference type="RefSeq" id="WP_323077384.1">
    <property type="nucleotide sequence ID" value="NZ_CBCSKM010000010.1"/>
</dbReference>
<dbReference type="PANTHER" id="PTHR30486:SF6">
    <property type="entry name" value="TYPE IV PILUS RETRACTATION ATPASE PILT"/>
    <property type="match status" value="1"/>
</dbReference>
<protein>
    <submittedName>
        <fullName evidence="3">ATPase, T2SS/T4P/T4SS family</fullName>
    </submittedName>
</protein>
<dbReference type="SUPFAM" id="SSF52540">
    <property type="entry name" value="P-loop containing nucleoside triphosphate hydrolases"/>
    <property type="match status" value="1"/>
</dbReference>
<reference evidence="3 4" key="1">
    <citation type="submission" date="2023-12" db="EMBL/GenBank/DDBJ databases">
        <title>Whole genome sequencing of Paenibacillus phoenicis isolated from the Phoenix Mars Lander spacecraft assembly facility.</title>
        <authorList>
            <person name="Garcia A."/>
            <person name="Venkateswaran K."/>
        </authorList>
    </citation>
    <scope>NUCLEOTIDE SEQUENCE [LARGE SCALE GENOMIC DNA]</scope>
    <source>
        <strain evidence="3 4">3PO2SA</strain>
    </source>
</reference>
<comment type="similarity">
    <text evidence="1">Belongs to the GSP E family.</text>
</comment>
<comment type="caution">
    <text evidence="3">The sequence shown here is derived from an EMBL/GenBank/DDBJ whole genome shotgun (WGS) entry which is preliminary data.</text>
</comment>
<dbReference type="InterPro" id="IPR050921">
    <property type="entry name" value="T4SS_GSP_E_ATPase"/>
</dbReference>
<feature type="transmembrane region" description="Helical" evidence="2">
    <location>
        <begin position="6"/>
        <end position="23"/>
    </location>
</feature>
<keyword evidence="4" id="KW-1185">Reference proteome</keyword>
<keyword evidence="2" id="KW-1133">Transmembrane helix</keyword>
<evidence type="ECO:0000256" key="2">
    <source>
        <dbReference type="SAM" id="Phobius"/>
    </source>
</evidence>
<dbReference type="EMBL" id="JAYERP010000001">
    <property type="protein sequence ID" value="MEA3570640.1"/>
    <property type="molecule type" value="Genomic_DNA"/>
</dbReference>
<dbReference type="PANTHER" id="PTHR30486">
    <property type="entry name" value="TWITCHING MOTILITY PROTEIN PILT"/>
    <property type="match status" value="1"/>
</dbReference>
<gene>
    <name evidence="3" type="ORF">U9M73_11585</name>
</gene>
<dbReference type="Gene3D" id="3.40.50.300">
    <property type="entry name" value="P-loop containing nucleotide triphosphate hydrolases"/>
    <property type="match status" value="1"/>
</dbReference>
<proteinExistence type="inferred from homology"/>
<evidence type="ECO:0000313" key="4">
    <source>
        <dbReference type="Proteomes" id="UP001292216"/>
    </source>
</evidence>
<keyword evidence="2" id="KW-0812">Transmembrane</keyword>
<organism evidence="3 4">
    <name type="scientific">Paenibacillus phoenicis</name>
    <dbReference type="NCBI Taxonomy" id="554117"/>
    <lineage>
        <taxon>Bacteria</taxon>
        <taxon>Bacillati</taxon>
        <taxon>Bacillota</taxon>
        <taxon>Bacilli</taxon>
        <taxon>Bacillales</taxon>
        <taxon>Paenibacillaceae</taxon>
        <taxon>Paenibacillus</taxon>
    </lineage>
</organism>